<dbReference type="GO" id="GO:0000271">
    <property type="term" value="P:polysaccharide biosynthetic process"/>
    <property type="evidence" value="ECO:0007669"/>
    <property type="project" value="InterPro"/>
</dbReference>
<organism evidence="5 6">
    <name type="scientific">Oliverpabstia intestinalis</name>
    <dbReference type="NCBI Taxonomy" id="2606633"/>
    <lineage>
        <taxon>Bacteria</taxon>
        <taxon>Bacillati</taxon>
        <taxon>Bacillota</taxon>
        <taxon>Clostridia</taxon>
        <taxon>Lachnospirales</taxon>
        <taxon>Lachnospiraceae</taxon>
        <taxon>Oliverpabstia</taxon>
    </lineage>
</organism>
<keyword evidence="6" id="KW-1185">Reference proteome</keyword>
<dbReference type="GO" id="GO:0051287">
    <property type="term" value="F:NAD binding"/>
    <property type="evidence" value="ECO:0007669"/>
    <property type="project" value="InterPro"/>
</dbReference>
<gene>
    <name evidence="5" type="ORF">FYJ57_10755</name>
</gene>
<dbReference type="AlphaFoldDB" id="A0A7X2P472"/>
<dbReference type="PIRSF" id="PIRSF000124">
    <property type="entry name" value="UDPglc_GDPman_dh"/>
    <property type="match status" value="1"/>
</dbReference>
<dbReference type="InterPro" id="IPR036220">
    <property type="entry name" value="UDP-Glc/GDP-Man_DH_C_sf"/>
</dbReference>
<dbReference type="SUPFAM" id="SSF48179">
    <property type="entry name" value="6-phosphogluconate dehydrogenase C-terminal domain-like"/>
    <property type="match status" value="1"/>
</dbReference>
<dbReference type="InterPro" id="IPR014027">
    <property type="entry name" value="UDP-Glc/GDP-Man_DH_C"/>
</dbReference>
<feature type="domain" description="UDP-glucose/GDP-mannose dehydrogenase C-terminal" evidence="4">
    <location>
        <begin position="308"/>
        <end position="401"/>
    </location>
</feature>
<dbReference type="GO" id="GO:0016616">
    <property type="term" value="F:oxidoreductase activity, acting on the CH-OH group of donors, NAD or NADP as acceptor"/>
    <property type="evidence" value="ECO:0007669"/>
    <property type="project" value="InterPro"/>
</dbReference>
<proteinExistence type="inferred from homology"/>
<dbReference type="InterPro" id="IPR028359">
    <property type="entry name" value="UDP_ManNAc/GlcNAc_DH"/>
</dbReference>
<dbReference type="GO" id="GO:0016628">
    <property type="term" value="F:oxidoreductase activity, acting on the CH-CH group of donors, NAD or NADP as acceptor"/>
    <property type="evidence" value="ECO:0007669"/>
    <property type="project" value="InterPro"/>
</dbReference>
<dbReference type="Gene3D" id="1.20.5.100">
    <property type="entry name" value="Cytochrome c1, transmembrane anchor, C-terminal"/>
    <property type="match status" value="1"/>
</dbReference>
<dbReference type="PANTHER" id="PTHR43491:SF1">
    <property type="entry name" value="UDP-N-ACETYL-D-MANNOSAMINE DEHYDROGENASE"/>
    <property type="match status" value="1"/>
</dbReference>
<dbReference type="NCBIfam" id="TIGR03026">
    <property type="entry name" value="NDP-sugDHase"/>
    <property type="match status" value="1"/>
</dbReference>
<name>A0A7X2P472_9FIRM</name>
<dbReference type="Pfam" id="PF00984">
    <property type="entry name" value="UDPG_MGDP_dh"/>
    <property type="match status" value="1"/>
</dbReference>
<dbReference type="SMART" id="SM00984">
    <property type="entry name" value="UDPG_MGDP_dh_C"/>
    <property type="match status" value="1"/>
</dbReference>
<comment type="similarity">
    <text evidence="3">Belongs to the UDP-glucose/GDP-mannose dehydrogenase family.</text>
</comment>
<evidence type="ECO:0000313" key="5">
    <source>
        <dbReference type="EMBL" id="MST67185.1"/>
    </source>
</evidence>
<dbReference type="EMBL" id="VUMS01000019">
    <property type="protein sequence ID" value="MST67185.1"/>
    <property type="molecule type" value="Genomic_DNA"/>
</dbReference>
<keyword evidence="1" id="KW-0560">Oxidoreductase</keyword>
<dbReference type="SUPFAM" id="SSF52413">
    <property type="entry name" value="UDP-glucose/GDP-mannose dehydrogenase C-terminal domain"/>
    <property type="match status" value="1"/>
</dbReference>
<dbReference type="InterPro" id="IPR001732">
    <property type="entry name" value="UDP-Glc/GDP-Man_DH_N"/>
</dbReference>
<evidence type="ECO:0000313" key="6">
    <source>
        <dbReference type="Proteomes" id="UP000440513"/>
    </source>
</evidence>
<dbReference type="SUPFAM" id="SSF51735">
    <property type="entry name" value="NAD(P)-binding Rossmann-fold domains"/>
    <property type="match status" value="1"/>
</dbReference>
<dbReference type="Pfam" id="PF03721">
    <property type="entry name" value="UDPG_MGDP_dh_N"/>
    <property type="match status" value="1"/>
</dbReference>
<evidence type="ECO:0000256" key="1">
    <source>
        <dbReference type="ARBA" id="ARBA00023002"/>
    </source>
</evidence>
<comment type="caution">
    <text evidence="5">The sequence shown here is derived from an EMBL/GenBank/DDBJ whole genome shotgun (WGS) entry which is preliminary data.</text>
</comment>
<dbReference type="InterPro" id="IPR008927">
    <property type="entry name" value="6-PGluconate_DH-like_C_sf"/>
</dbReference>
<sequence>MVNVVGLGYIGLPTILMLGAHGVEVTGTDYNSELVDTLNHGRLSFKEEGLEALYQEAREHGVSFTTEYVEADVYIISVPTPYEEITKKVDASYVVSAVRSVLPVCAKGAVIVIESTISPGTIDTYIRPVIREYGLVIGEDVHLAHAPERIIPGNMIHELLNNDRTIGADDLIIGEKIKNIYSSFCQGTITVTSIRAAEMTKVVENTFRDINIAYANELARICHEQNLDVYEIIRIANQHPRVNILSPGPGVGGHCIPIDPWFLVGDFPSLTHVIKAAREVNDSMPEYVLSRVSEVMNECGIEDISRVGFYGLTYKADVDDVRDSPTLQMLSSLKRHLCGNRVKVYDPMVEKDIVPNQYHDLDIFLNAVDLVVILVDHREIKENMNKLEGKIIFDTRHICSMEGVYHL</sequence>
<dbReference type="Proteomes" id="UP000440513">
    <property type="component" value="Unassembled WGS sequence"/>
</dbReference>
<accession>A0A7X2P472</accession>
<dbReference type="Gene3D" id="3.40.50.720">
    <property type="entry name" value="NAD(P)-binding Rossmann-like Domain"/>
    <property type="match status" value="2"/>
</dbReference>
<keyword evidence="2" id="KW-0520">NAD</keyword>
<evidence type="ECO:0000259" key="4">
    <source>
        <dbReference type="SMART" id="SM00984"/>
    </source>
</evidence>
<evidence type="ECO:0000256" key="3">
    <source>
        <dbReference type="PIRNR" id="PIRNR000124"/>
    </source>
</evidence>
<dbReference type="InterPro" id="IPR036291">
    <property type="entry name" value="NAD(P)-bd_dom_sf"/>
</dbReference>
<dbReference type="Pfam" id="PF03720">
    <property type="entry name" value="UDPG_MGDP_dh_C"/>
    <property type="match status" value="1"/>
</dbReference>
<protein>
    <submittedName>
        <fullName evidence="5">Nucleotide sugar dehydrogenase</fullName>
    </submittedName>
</protein>
<dbReference type="InterPro" id="IPR017476">
    <property type="entry name" value="UDP-Glc/GDP-Man"/>
</dbReference>
<evidence type="ECO:0000256" key="2">
    <source>
        <dbReference type="ARBA" id="ARBA00023027"/>
    </source>
</evidence>
<dbReference type="InterPro" id="IPR014026">
    <property type="entry name" value="UDP-Glc/GDP-Man_DH_dimer"/>
</dbReference>
<dbReference type="PANTHER" id="PTHR43491">
    <property type="entry name" value="UDP-N-ACETYL-D-MANNOSAMINE DEHYDROGENASE"/>
    <property type="match status" value="1"/>
</dbReference>
<dbReference type="PIRSF" id="PIRSF500136">
    <property type="entry name" value="UDP_ManNAc_DH"/>
    <property type="match status" value="1"/>
</dbReference>
<reference evidence="5 6" key="1">
    <citation type="submission" date="2019-08" db="EMBL/GenBank/DDBJ databases">
        <title>In-depth cultivation of the pig gut microbiome towards novel bacterial diversity and tailored functional studies.</title>
        <authorList>
            <person name="Wylensek D."/>
            <person name="Hitch T.C.A."/>
            <person name="Clavel T."/>
        </authorList>
    </citation>
    <scope>NUCLEOTIDE SEQUENCE [LARGE SCALE GENOMIC DNA]</scope>
    <source>
        <strain evidence="5 6">BSM-380-WT-5A</strain>
    </source>
</reference>